<name>A0A6M0Q3U6_9BACI</name>
<feature type="transmembrane region" description="Helical" evidence="6">
    <location>
        <begin position="257"/>
        <end position="274"/>
    </location>
</feature>
<dbReference type="EMBL" id="JAAIWM010000001">
    <property type="protein sequence ID" value="NEY71086.1"/>
    <property type="molecule type" value="Genomic_DNA"/>
</dbReference>
<sequence>MEGQNKFLKLIGGKNVLYLLAFLILVGITIYIYTKISFIFYPLKVILSTIAPPVILAFVAYYLLNPVVEMLERFRIKKMWGIIILILGISGALTGVILLTAPSIEAQVKDLVQTFPSYLKQLEDSMTEWAQNSLLAPYYDDGYNLITERLGELPKLIGTYISSGFQGIQNVASTITTTIVSIVTFPFILFFLLKDGKRFQRYTIKLFPPKFRDDTKQILNNIDTQVGSYIQGQIIVATVIGILLFIGYLIIGLEYAFTLAIVAAVTSVVPYLGPTIAIIPAVIIAIVNSPFMLLKLGIVWIAVQFLEGNFVSPNIMGKTMKVHPLTIILVLLIAGNLFGVIGVIFGIPGYAIVKVIGSYLFYKFMKRYNKYYGDDRGYYEIED</sequence>
<dbReference type="AlphaFoldDB" id="A0A6M0Q3U6"/>
<feature type="transmembrane region" description="Helical" evidence="6">
    <location>
        <begin position="80"/>
        <end position="101"/>
    </location>
</feature>
<feature type="transmembrane region" description="Helical" evidence="6">
    <location>
        <begin position="16"/>
        <end position="33"/>
    </location>
</feature>
<organism evidence="7 8">
    <name type="scientific">Bacillus mesophilus</name>
    <dbReference type="NCBI Taxonomy" id="1808955"/>
    <lineage>
        <taxon>Bacteria</taxon>
        <taxon>Bacillati</taxon>
        <taxon>Bacillota</taxon>
        <taxon>Bacilli</taxon>
        <taxon>Bacillales</taxon>
        <taxon>Bacillaceae</taxon>
        <taxon>Bacillus</taxon>
    </lineage>
</organism>
<keyword evidence="3 6" id="KW-0812">Transmembrane</keyword>
<dbReference type="InterPro" id="IPR002549">
    <property type="entry name" value="AI-2E-like"/>
</dbReference>
<accession>A0A6M0Q3U6</accession>
<evidence type="ECO:0000256" key="3">
    <source>
        <dbReference type="ARBA" id="ARBA00022692"/>
    </source>
</evidence>
<comment type="subcellular location">
    <subcellularLocation>
        <location evidence="1">Membrane</location>
        <topology evidence="1">Multi-pass membrane protein</topology>
    </subcellularLocation>
</comment>
<feature type="transmembrane region" description="Helical" evidence="6">
    <location>
        <begin position="281"/>
        <end position="306"/>
    </location>
</feature>
<evidence type="ECO:0000256" key="2">
    <source>
        <dbReference type="ARBA" id="ARBA00009773"/>
    </source>
</evidence>
<evidence type="ECO:0000256" key="1">
    <source>
        <dbReference type="ARBA" id="ARBA00004141"/>
    </source>
</evidence>
<evidence type="ECO:0000256" key="4">
    <source>
        <dbReference type="ARBA" id="ARBA00022989"/>
    </source>
</evidence>
<dbReference type="GO" id="GO:0055085">
    <property type="term" value="P:transmembrane transport"/>
    <property type="evidence" value="ECO:0007669"/>
    <property type="project" value="TreeGrafter"/>
</dbReference>
<keyword evidence="8" id="KW-1185">Reference proteome</keyword>
<feature type="transmembrane region" description="Helical" evidence="6">
    <location>
        <begin position="171"/>
        <end position="193"/>
    </location>
</feature>
<evidence type="ECO:0000313" key="8">
    <source>
        <dbReference type="Proteomes" id="UP000481043"/>
    </source>
</evidence>
<dbReference type="PANTHER" id="PTHR21716:SF69">
    <property type="entry name" value="TRANSPORT PROTEIN YUBA-RELATED"/>
    <property type="match status" value="1"/>
</dbReference>
<protein>
    <submittedName>
        <fullName evidence="7">AI-2E family transporter</fullName>
    </submittedName>
</protein>
<dbReference type="PANTHER" id="PTHR21716">
    <property type="entry name" value="TRANSMEMBRANE PROTEIN"/>
    <property type="match status" value="1"/>
</dbReference>
<evidence type="ECO:0000256" key="5">
    <source>
        <dbReference type="ARBA" id="ARBA00023136"/>
    </source>
</evidence>
<evidence type="ECO:0000313" key="7">
    <source>
        <dbReference type="EMBL" id="NEY71086.1"/>
    </source>
</evidence>
<comment type="caution">
    <text evidence="7">The sequence shown here is derived from an EMBL/GenBank/DDBJ whole genome shotgun (WGS) entry which is preliminary data.</text>
</comment>
<feature type="transmembrane region" description="Helical" evidence="6">
    <location>
        <begin position="234"/>
        <end position="251"/>
    </location>
</feature>
<comment type="similarity">
    <text evidence="2">Belongs to the autoinducer-2 exporter (AI-2E) (TC 2.A.86) family.</text>
</comment>
<dbReference type="RefSeq" id="WP_163178255.1">
    <property type="nucleotide sequence ID" value="NZ_JAAIWM010000001.1"/>
</dbReference>
<gene>
    <name evidence="7" type="ORF">G4D63_04945</name>
</gene>
<dbReference type="Proteomes" id="UP000481043">
    <property type="component" value="Unassembled WGS sequence"/>
</dbReference>
<keyword evidence="5 6" id="KW-0472">Membrane</keyword>
<reference evidence="7 8" key="1">
    <citation type="submission" date="2020-02" db="EMBL/GenBank/DDBJ databases">
        <title>Bacillus aquiflavi sp. nov., isolated from yellow water of strong flavor Chinese baijiu in Yibin region of China.</title>
        <authorList>
            <person name="Xie J."/>
        </authorList>
    </citation>
    <scope>NUCLEOTIDE SEQUENCE [LARGE SCALE GENOMIC DNA]</scope>
    <source>
        <strain evidence="7 8">SA4</strain>
    </source>
</reference>
<dbReference type="GO" id="GO:0016020">
    <property type="term" value="C:membrane"/>
    <property type="evidence" value="ECO:0007669"/>
    <property type="project" value="UniProtKB-SubCell"/>
</dbReference>
<feature type="transmembrane region" description="Helical" evidence="6">
    <location>
        <begin position="326"/>
        <end position="353"/>
    </location>
</feature>
<keyword evidence="4 6" id="KW-1133">Transmembrane helix</keyword>
<feature type="transmembrane region" description="Helical" evidence="6">
    <location>
        <begin position="45"/>
        <end position="68"/>
    </location>
</feature>
<evidence type="ECO:0000256" key="6">
    <source>
        <dbReference type="SAM" id="Phobius"/>
    </source>
</evidence>
<proteinExistence type="inferred from homology"/>
<dbReference type="Pfam" id="PF01594">
    <property type="entry name" value="AI-2E_transport"/>
    <property type="match status" value="1"/>
</dbReference>